<dbReference type="GeneID" id="7202502"/>
<evidence type="ECO:0000256" key="1">
    <source>
        <dbReference type="ARBA" id="ARBA00022723"/>
    </source>
</evidence>
<evidence type="ECO:0000256" key="4">
    <source>
        <dbReference type="RuleBase" id="RU361277"/>
    </source>
</evidence>
<dbReference type="HOGENOM" id="CLU_026673_11_2_1"/>
<sequence>MQAVRYHGANVALTVESIPRPTNLADNDVLIQVQAAALCHTELHFADGTLNLGVAPMTLGHEACGIVIQVGNSVPDTRIGERVILYYYVGCGSCRWCLQGDEQICGSLQAEFGFISDGGLAEYIKAPSRNAVPLPSNISFVDAAPIGCGVTTAVHASKIGRVQKDDWCLVYGVNGVGFGLIQLLKNHYGAKVIAATRSPARRKLALELGADVSIDTTDSSTVAKAVHQATYGAGADVIFECVGRRETMDACVGWDGALGKRGRLVLVGYEAGSEHEFRCHPIPMIVQEQSVCGSVGATLNDLKEALEYVSSGKVKTIVDSLLSLQDFQRGIDKIKSCDCIGKIVCRPAETSFG</sequence>
<dbReference type="InterPro" id="IPR011032">
    <property type="entry name" value="GroES-like_sf"/>
</dbReference>
<dbReference type="InterPro" id="IPR013149">
    <property type="entry name" value="ADH-like_C"/>
</dbReference>
<dbReference type="PANTHER" id="PTHR43401:SF2">
    <property type="entry name" value="L-THREONINE 3-DEHYDROGENASE"/>
    <property type="match status" value="1"/>
</dbReference>
<comment type="cofactor">
    <cofactor evidence="4">
        <name>Zn(2+)</name>
        <dbReference type="ChEBI" id="CHEBI:29105"/>
    </cofactor>
</comment>
<evidence type="ECO:0000256" key="3">
    <source>
        <dbReference type="ARBA" id="ARBA00023002"/>
    </source>
</evidence>
<keyword evidence="1 4" id="KW-0479">Metal-binding</keyword>
<keyword evidence="2 4" id="KW-0862">Zinc</keyword>
<dbReference type="CDD" id="cd08259">
    <property type="entry name" value="Zn_ADH5"/>
    <property type="match status" value="1"/>
</dbReference>
<name>B7G307_PHATC</name>
<dbReference type="InterPro" id="IPR002328">
    <property type="entry name" value="ADH_Zn_CS"/>
</dbReference>
<feature type="domain" description="Enoyl reductase (ER)" evidence="5">
    <location>
        <begin position="8"/>
        <end position="318"/>
    </location>
</feature>
<dbReference type="Pfam" id="PF08240">
    <property type="entry name" value="ADH_N"/>
    <property type="match status" value="1"/>
</dbReference>
<proteinExistence type="inferred from homology"/>
<dbReference type="InterPro" id="IPR020843">
    <property type="entry name" value="ER"/>
</dbReference>
<dbReference type="PaxDb" id="2850-Phatr52208"/>
<gene>
    <name evidence="6" type="primary">ADH_1</name>
    <name evidence="6" type="ORF">PHATRDRAFT_52208</name>
</gene>
<dbReference type="OrthoDB" id="256333at2759"/>
<evidence type="ECO:0000313" key="6">
    <source>
        <dbReference type="EMBL" id="EEC46746.1"/>
    </source>
</evidence>
<evidence type="ECO:0000256" key="2">
    <source>
        <dbReference type="ARBA" id="ARBA00022833"/>
    </source>
</evidence>
<dbReference type="PANTHER" id="PTHR43401">
    <property type="entry name" value="L-THREONINE 3-DEHYDROGENASE"/>
    <property type="match status" value="1"/>
</dbReference>
<accession>B7G307</accession>
<dbReference type="KEGG" id="pti:PHATRDRAFT_52208"/>
<dbReference type="InterPro" id="IPR013154">
    <property type="entry name" value="ADH-like_N"/>
</dbReference>
<keyword evidence="7" id="KW-1185">Reference proteome</keyword>
<keyword evidence="3 6" id="KW-0560">Oxidoreductase</keyword>
<dbReference type="EC" id="1.1.1.1" evidence="6"/>
<dbReference type="Pfam" id="PF00107">
    <property type="entry name" value="ADH_zinc_N"/>
    <property type="match status" value="1"/>
</dbReference>
<reference evidence="7" key="2">
    <citation type="submission" date="2008-08" db="EMBL/GenBank/DDBJ databases">
        <authorList>
            <consortium name="Diatom Consortium"/>
            <person name="Grigoriev I."/>
            <person name="Grimwood J."/>
            <person name="Kuo A."/>
            <person name="Otillar R.P."/>
            <person name="Salamov A."/>
            <person name="Detter J.C."/>
            <person name="Lindquist E."/>
            <person name="Shapiro H."/>
            <person name="Lucas S."/>
            <person name="Glavina del Rio T."/>
            <person name="Pitluck S."/>
            <person name="Rokhsar D."/>
            <person name="Bowler C."/>
        </authorList>
    </citation>
    <scope>GENOME REANNOTATION</scope>
    <source>
        <strain evidence="7">CCAP 1055/1</strain>
    </source>
</reference>
<dbReference type="RefSeq" id="XP_002181532.1">
    <property type="nucleotide sequence ID" value="XM_002181496.1"/>
</dbReference>
<dbReference type="SUPFAM" id="SSF51735">
    <property type="entry name" value="NAD(P)-binding Rossmann-fold domains"/>
    <property type="match status" value="1"/>
</dbReference>
<evidence type="ECO:0000313" key="7">
    <source>
        <dbReference type="Proteomes" id="UP000000759"/>
    </source>
</evidence>
<evidence type="ECO:0000259" key="5">
    <source>
        <dbReference type="SMART" id="SM00829"/>
    </source>
</evidence>
<dbReference type="SMART" id="SM00829">
    <property type="entry name" value="PKS_ER"/>
    <property type="match status" value="1"/>
</dbReference>
<reference evidence="6 7" key="1">
    <citation type="journal article" date="2008" name="Nature">
        <title>The Phaeodactylum genome reveals the evolutionary history of diatom genomes.</title>
        <authorList>
            <person name="Bowler C."/>
            <person name="Allen A.E."/>
            <person name="Badger J.H."/>
            <person name="Grimwood J."/>
            <person name="Jabbari K."/>
            <person name="Kuo A."/>
            <person name="Maheswari U."/>
            <person name="Martens C."/>
            <person name="Maumus F."/>
            <person name="Otillar R.P."/>
            <person name="Rayko E."/>
            <person name="Salamov A."/>
            <person name="Vandepoele K."/>
            <person name="Beszteri B."/>
            <person name="Gruber A."/>
            <person name="Heijde M."/>
            <person name="Katinka M."/>
            <person name="Mock T."/>
            <person name="Valentin K."/>
            <person name="Verret F."/>
            <person name="Berges J.A."/>
            <person name="Brownlee C."/>
            <person name="Cadoret J.P."/>
            <person name="Chiovitti A."/>
            <person name="Choi C.J."/>
            <person name="Coesel S."/>
            <person name="De Martino A."/>
            <person name="Detter J.C."/>
            <person name="Durkin C."/>
            <person name="Falciatore A."/>
            <person name="Fournet J."/>
            <person name="Haruta M."/>
            <person name="Huysman M.J."/>
            <person name="Jenkins B.D."/>
            <person name="Jiroutova K."/>
            <person name="Jorgensen R.E."/>
            <person name="Joubert Y."/>
            <person name="Kaplan A."/>
            <person name="Kroger N."/>
            <person name="Kroth P.G."/>
            <person name="La Roche J."/>
            <person name="Lindquist E."/>
            <person name="Lommer M."/>
            <person name="Martin-Jezequel V."/>
            <person name="Lopez P.J."/>
            <person name="Lucas S."/>
            <person name="Mangogna M."/>
            <person name="McGinnis K."/>
            <person name="Medlin L.K."/>
            <person name="Montsant A."/>
            <person name="Oudot-Le Secq M.P."/>
            <person name="Napoli C."/>
            <person name="Obornik M."/>
            <person name="Parker M.S."/>
            <person name="Petit J.L."/>
            <person name="Porcel B.M."/>
            <person name="Poulsen N."/>
            <person name="Robison M."/>
            <person name="Rychlewski L."/>
            <person name="Rynearson T.A."/>
            <person name="Schmutz J."/>
            <person name="Shapiro H."/>
            <person name="Siaut M."/>
            <person name="Stanley M."/>
            <person name="Sussman M.R."/>
            <person name="Taylor A.R."/>
            <person name="Vardi A."/>
            <person name="von Dassow P."/>
            <person name="Vyverman W."/>
            <person name="Willis A."/>
            <person name="Wyrwicz L.S."/>
            <person name="Rokhsar D.S."/>
            <person name="Weissenbach J."/>
            <person name="Armbrust E.V."/>
            <person name="Green B.R."/>
            <person name="Van de Peer Y."/>
            <person name="Grigoriev I.V."/>
        </authorList>
    </citation>
    <scope>NUCLEOTIDE SEQUENCE [LARGE SCALE GENOMIC DNA]</scope>
    <source>
        <strain evidence="6 7">CCAP 1055/1</strain>
    </source>
</reference>
<comment type="similarity">
    <text evidence="4">Belongs to the zinc-containing alcohol dehydrogenase family.</text>
</comment>
<dbReference type="InterPro" id="IPR050129">
    <property type="entry name" value="Zn_alcohol_dh"/>
</dbReference>
<dbReference type="InterPro" id="IPR036291">
    <property type="entry name" value="NAD(P)-bd_dom_sf"/>
</dbReference>
<dbReference type="AlphaFoldDB" id="B7G307"/>
<dbReference type="PROSITE" id="PS00059">
    <property type="entry name" value="ADH_ZINC"/>
    <property type="match status" value="1"/>
</dbReference>
<protein>
    <submittedName>
        <fullName evidence="6">Alcohol dehydrogenase</fullName>
        <ecNumber evidence="6">1.1.1.1</ecNumber>
    </submittedName>
</protein>
<dbReference type="InParanoid" id="B7G307"/>
<dbReference type="Proteomes" id="UP000000759">
    <property type="component" value="Chromosome 13"/>
</dbReference>
<dbReference type="SUPFAM" id="SSF50129">
    <property type="entry name" value="GroES-like"/>
    <property type="match status" value="1"/>
</dbReference>
<dbReference type="Gene3D" id="3.90.180.10">
    <property type="entry name" value="Medium-chain alcohol dehydrogenases, catalytic domain"/>
    <property type="match status" value="1"/>
</dbReference>
<dbReference type="GO" id="GO:0008270">
    <property type="term" value="F:zinc ion binding"/>
    <property type="evidence" value="ECO:0007669"/>
    <property type="project" value="InterPro"/>
</dbReference>
<dbReference type="STRING" id="556484.B7G307"/>
<dbReference type="EMBL" id="CM000615">
    <property type="protein sequence ID" value="EEC46746.1"/>
    <property type="molecule type" value="Genomic_DNA"/>
</dbReference>
<organism evidence="6 7">
    <name type="scientific">Phaeodactylum tricornutum (strain CCAP 1055/1)</name>
    <dbReference type="NCBI Taxonomy" id="556484"/>
    <lineage>
        <taxon>Eukaryota</taxon>
        <taxon>Sar</taxon>
        <taxon>Stramenopiles</taxon>
        <taxon>Ochrophyta</taxon>
        <taxon>Bacillariophyta</taxon>
        <taxon>Bacillariophyceae</taxon>
        <taxon>Bacillariophycidae</taxon>
        <taxon>Naviculales</taxon>
        <taxon>Phaeodactylaceae</taxon>
        <taxon>Phaeodactylum</taxon>
    </lineage>
</organism>
<dbReference type="GO" id="GO:0004022">
    <property type="term" value="F:alcohol dehydrogenase (NAD+) activity"/>
    <property type="evidence" value="ECO:0007669"/>
    <property type="project" value="UniProtKB-EC"/>
</dbReference>
<dbReference type="eggNOG" id="KOG0023">
    <property type="taxonomic scope" value="Eukaryota"/>
</dbReference>